<gene>
    <name evidence="2" type="ORF">GCM10023224_47320</name>
</gene>
<evidence type="ECO:0000313" key="2">
    <source>
        <dbReference type="EMBL" id="GAA4956105.1"/>
    </source>
</evidence>
<dbReference type="Proteomes" id="UP001499993">
    <property type="component" value="Unassembled WGS sequence"/>
</dbReference>
<feature type="domain" description="DUF4350" evidence="1">
    <location>
        <begin position="63"/>
        <end position="228"/>
    </location>
</feature>
<evidence type="ECO:0000259" key="1">
    <source>
        <dbReference type="Pfam" id="PF14258"/>
    </source>
</evidence>
<sequence>MSAPAAAPAPPAEPSERISPGAGELWRRVRGPAAFIAALLVLAVLMSLGAREPREGPLEPEGPNPEGSRALVQILRDRGSDVTVARTTEDALQAAGPGTVTVLAGSHRLPRDQVGRLADGLGDRILVRPTTPALEALAPGVRTTGRTEEQTLRPRCGLAAARAAGAADIGGEVYTVPQGGRGCYPAEGGHALVRVTGGHTTTVLGSPAPLTNADLAGEGNAALALSLVGERDVVWLRPDPVPEQGQSGLWDLVPLSVRMSLVPLCAALVLLAFWRGRRLGPLVTERLPVVVRASETTEGRAGLYAARRARDRAADALRSGTLRRIRPALGLGPDTAPGAVVEAAAARSGMRPSHIGALLYGPGEPGTADPYTADDQGLVRLTDELDGLEGRLR</sequence>
<protein>
    <submittedName>
        <fullName evidence="2">DUF4350 domain-containing protein</fullName>
    </submittedName>
</protein>
<name>A0ABP9H178_9ACTN</name>
<dbReference type="EMBL" id="BAABIK010000039">
    <property type="protein sequence ID" value="GAA4956105.1"/>
    <property type="molecule type" value="Genomic_DNA"/>
</dbReference>
<accession>A0ABP9H178</accession>
<dbReference type="InterPro" id="IPR025646">
    <property type="entry name" value="DUF4350"/>
</dbReference>
<evidence type="ECO:0000313" key="3">
    <source>
        <dbReference type="Proteomes" id="UP001499993"/>
    </source>
</evidence>
<keyword evidence="3" id="KW-1185">Reference proteome</keyword>
<dbReference type="Pfam" id="PF14258">
    <property type="entry name" value="DUF4350"/>
    <property type="match status" value="1"/>
</dbReference>
<proteinExistence type="predicted"/>
<reference evidence="3" key="1">
    <citation type="journal article" date="2019" name="Int. J. Syst. Evol. Microbiol.">
        <title>The Global Catalogue of Microorganisms (GCM) 10K type strain sequencing project: providing services to taxonomists for standard genome sequencing and annotation.</title>
        <authorList>
            <consortium name="The Broad Institute Genomics Platform"/>
            <consortium name="The Broad Institute Genome Sequencing Center for Infectious Disease"/>
            <person name="Wu L."/>
            <person name="Ma J."/>
        </authorList>
    </citation>
    <scope>NUCLEOTIDE SEQUENCE [LARGE SCALE GENOMIC DNA]</scope>
    <source>
        <strain evidence="3">JCM 18123</strain>
    </source>
</reference>
<organism evidence="2 3">
    <name type="scientific">Streptomonospora halophila</name>
    <dbReference type="NCBI Taxonomy" id="427369"/>
    <lineage>
        <taxon>Bacteria</taxon>
        <taxon>Bacillati</taxon>
        <taxon>Actinomycetota</taxon>
        <taxon>Actinomycetes</taxon>
        <taxon>Streptosporangiales</taxon>
        <taxon>Nocardiopsidaceae</taxon>
        <taxon>Streptomonospora</taxon>
    </lineage>
</organism>
<dbReference type="RefSeq" id="WP_345559025.1">
    <property type="nucleotide sequence ID" value="NZ_BAABIK010000039.1"/>
</dbReference>
<comment type="caution">
    <text evidence="2">The sequence shown here is derived from an EMBL/GenBank/DDBJ whole genome shotgun (WGS) entry which is preliminary data.</text>
</comment>